<keyword evidence="1" id="KW-0472">Membrane</keyword>
<evidence type="ECO:0000313" key="4">
    <source>
        <dbReference type="Proteomes" id="UP000251120"/>
    </source>
</evidence>
<evidence type="ECO:0000313" key="5">
    <source>
        <dbReference type="Proteomes" id="UP000681131"/>
    </source>
</evidence>
<evidence type="ECO:0008006" key="6">
    <source>
        <dbReference type="Google" id="ProtNLM"/>
    </source>
</evidence>
<keyword evidence="5" id="KW-1185">Reference proteome</keyword>
<feature type="transmembrane region" description="Helical" evidence="1">
    <location>
        <begin position="151"/>
        <end position="170"/>
    </location>
</feature>
<protein>
    <recommendedName>
        <fullName evidence="6">Nicotinamide riboside transporter PnuC</fullName>
    </recommendedName>
</protein>
<feature type="transmembrane region" description="Helical" evidence="1">
    <location>
        <begin position="62"/>
        <end position="80"/>
    </location>
</feature>
<name>A0A2Z4XXS5_9GAMM</name>
<proteinExistence type="predicted"/>
<gene>
    <name evidence="2" type="ORF">CDH04_04010</name>
    <name evidence="3" type="ORF">FZC43_04010</name>
</gene>
<keyword evidence="1" id="KW-0812">Transmembrane</keyword>
<sequence length="206" mass="23710">MNSSFYFLQFASLTFGLIFAIKIINFKRSAWIFYFLATLAGSFQFINLSNFQITEYLSSLPMYSHDLLLSLVAILIYNYIKVKPKKINTKNILLVCCLIILTTILMLAFDYLTIPTDVLFDNNIYNYIGLIFGISVYIGAALLAFGYVSGLLINAIYSIQLVTINIFLMLKFDVYPLHGFISMFFNILTLYVFLYGYKKNKKLLSH</sequence>
<dbReference type="RefSeq" id="WP_112869797.1">
    <property type="nucleotide sequence ID" value="NZ_CP021781.1"/>
</dbReference>
<feature type="transmembrane region" description="Helical" evidence="1">
    <location>
        <begin position="31"/>
        <end position="50"/>
    </location>
</feature>
<keyword evidence="1" id="KW-1133">Transmembrane helix</keyword>
<reference evidence="3 5" key="2">
    <citation type="submission" date="2019-08" db="EMBL/GenBank/DDBJ databases">
        <title>Complete genome sequences of Francisella adeliensis (FSC1325 and FSC1326).</title>
        <authorList>
            <person name="Ohrman C."/>
            <person name="Uneklint I."/>
            <person name="Vallesi A."/>
            <person name="Karlsson L."/>
            <person name="Sjodin A."/>
        </authorList>
    </citation>
    <scope>NUCLEOTIDE SEQUENCE [LARGE SCALE GENOMIC DNA]</scope>
    <source>
        <strain evidence="3 5">FSC1325</strain>
    </source>
</reference>
<evidence type="ECO:0000313" key="2">
    <source>
        <dbReference type="EMBL" id="AXA33624.1"/>
    </source>
</evidence>
<dbReference type="Proteomes" id="UP000681131">
    <property type="component" value="Chromosome"/>
</dbReference>
<reference evidence="2 4" key="1">
    <citation type="submission" date="2017-06" db="EMBL/GenBank/DDBJ databases">
        <title>Complete genome of Francisella adeliensis.</title>
        <authorList>
            <person name="Vallesi A."/>
            <person name="Sjodin A."/>
        </authorList>
    </citation>
    <scope>NUCLEOTIDE SEQUENCE [LARGE SCALE GENOMIC DNA]</scope>
    <source>
        <strain evidence="2 4">FDC440</strain>
    </source>
</reference>
<dbReference type="AlphaFoldDB" id="A0A2Z4XXS5"/>
<dbReference type="EMBL" id="CP043424">
    <property type="protein sequence ID" value="QIW11858.1"/>
    <property type="molecule type" value="Genomic_DNA"/>
</dbReference>
<evidence type="ECO:0000313" key="3">
    <source>
        <dbReference type="EMBL" id="QIW11858.1"/>
    </source>
</evidence>
<dbReference type="Proteomes" id="UP000251120">
    <property type="component" value="Chromosome"/>
</dbReference>
<feature type="transmembrane region" description="Helical" evidence="1">
    <location>
        <begin position="92"/>
        <end position="112"/>
    </location>
</feature>
<dbReference type="KEGG" id="fad:CDH04_04010"/>
<evidence type="ECO:0000256" key="1">
    <source>
        <dbReference type="SAM" id="Phobius"/>
    </source>
</evidence>
<feature type="transmembrane region" description="Helical" evidence="1">
    <location>
        <begin position="124"/>
        <end position="144"/>
    </location>
</feature>
<dbReference type="EMBL" id="CP021781">
    <property type="protein sequence ID" value="AXA33624.1"/>
    <property type="molecule type" value="Genomic_DNA"/>
</dbReference>
<accession>A0A2Z4XXS5</accession>
<feature type="transmembrane region" description="Helical" evidence="1">
    <location>
        <begin position="6"/>
        <end position="24"/>
    </location>
</feature>
<feature type="transmembrane region" description="Helical" evidence="1">
    <location>
        <begin position="176"/>
        <end position="197"/>
    </location>
</feature>
<dbReference type="OrthoDB" id="5604640at2"/>
<organism evidence="2 4">
    <name type="scientific">Francisella adeliensis</name>
    <dbReference type="NCBI Taxonomy" id="2007306"/>
    <lineage>
        <taxon>Bacteria</taxon>
        <taxon>Pseudomonadati</taxon>
        <taxon>Pseudomonadota</taxon>
        <taxon>Gammaproteobacteria</taxon>
        <taxon>Thiotrichales</taxon>
        <taxon>Francisellaceae</taxon>
        <taxon>Francisella</taxon>
    </lineage>
</organism>